<dbReference type="SUPFAM" id="SSF51735">
    <property type="entry name" value="NAD(P)-binding Rossmann-fold domains"/>
    <property type="match status" value="1"/>
</dbReference>
<evidence type="ECO:0000259" key="1">
    <source>
        <dbReference type="Pfam" id="PF07993"/>
    </source>
</evidence>
<reference evidence="2" key="1">
    <citation type="journal article" date="2018" name="Genome Biol. Evol.">
        <title>Genomics and development of Lentinus tigrinus, a white-rot wood-decaying mushroom with dimorphic fruiting bodies.</title>
        <authorList>
            <person name="Wu B."/>
            <person name="Xu Z."/>
            <person name="Knudson A."/>
            <person name="Carlson A."/>
            <person name="Chen N."/>
            <person name="Kovaka S."/>
            <person name="LaButti K."/>
            <person name="Lipzen A."/>
            <person name="Pennachio C."/>
            <person name="Riley R."/>
            <person name="Schakwitz W."/>
            <person name="Umezawa K."/>
            <person name="Ohm R.A."/>
            <person name="Grigoriev I.V."/>
            <person name="Nagy L.G."/>
            <person name="Gibbons J."/>
            <person name="Hibbett D."/>
        </authorList>
    </citation>
    <scope>NUCLEOTIDE SEQUENCE [LARGE SCALE GENOMIC DNA]</scope>
    <source>
        <strain evidence="2">ALCF2SS1-6</strain>
    </source>
</reference>
<dbReference type="InterPro" id="IPR036291">
    <property type="entry name" value="NAD(P)-bd_dom_sf"/>
</dbReference>
<dbReference type="PANTHER" id="PTHR48079">
    <property type="entry name" value="PROTEIN YEEZ"/>
    <property type="match status" value="1"/>
</dbReference>
<dbReference type="Pfam" id="PF07993">
    <property type="entry name" value="NAD_binding_4"/>
    <property type="match status" value="1"/>
</dbReference>
<dbReference type="OrthoDB" id="10262413at2759"/>
<protein>
    <submittedName>
        <fullName evidence="2">NAD-P-binding protein</fullName>
    </submittedName>
</protein>
<dbReference type="AlphaFoldDB" id="A0A5C2S7H1"/>
<dbReference type="InterPro" id="IPR051783">
    <property type="entry name" value="NAD(P)-dependent_oxidoreduct"/>
</dbReference>
<dbReference type="Gene3D" id="3.40.50.720">
    <property type="entry name" value="NAD(P)-binding Rossmann-like Domain"/>
    <property type="match status" value="1"/>
</dbReference>
<evidence type="ECO:0000313" key="2">
    <source>
        <dbReference type="EMBL" id="RPD59651.1"/>
    </source>
</evidence>
<dbReference type="GO" id="GO:0004029">
    <property type="term" value="F:aldehyde dehydrogenase (NAD+) activity"/>
    <property type="evidence" value="ECO:0007669"/>
    <property type="project" value="TreeGrafter"/>
</dbReference>
<organism evidence="2 3">
    <name type="scientific">Lentinus tigrinus ALCF2SS1-6</name>
    <dbReference type="NCBI Taxonomy" id="1328759"/>
    <lineage>
        <taxon>Eukaryota</taxon>
        <taxon>Fungi</taxon>
        <taxon>Dikarya</taxon>
        <taxon>Basidiomycota</taxon>
        <taxon>Agaricomycotina</taxon>
        <taxon>Agaricomycetes</taxon>
        <taxon>Polyporales</taxon>
        <taxon>Polyporaceae</taxon>
        <taxon>Lentinus</taxon>
    </lineage>
</organism>
<dbReference type="GO" id="GO:0005737">
    <property type="term" value="C:cytoplasm"/>
    <property type="evidence" value="ECO:0007669"/>
    <property type="project" value="TreeGrafter"/>
</dbReference>
<dbReference type="STRING" id="1328759.A0A5C2S7H1"/>
<feature type="domain" description="Thioester reductase (TE)" evidence="1">
    <location>
        <begin position="11"/>
        <end position="51"/>
    </location>
</feature>
<dbReference type="Proteomes" id="UP000313359">
    <property type="component" value="Unassembled WGS sequence"/>
</dbReference>
<accession>A0A5C2S7H1</accession>
<dbReference type="EMBL" id="ML122269">
    <property type="protein sequence ID" value="RPD59651.1"/>
    <property type="molecule type" value="Genomic_DNA"/>
</dbReference>
<dbReference type="InterPro" id="IPR013120">
    <property type="entry name" value="FAR_NAD-bd"/>
</dbReference>
<evidence type="ECO:0000313" key="3">
    <source>
        <dbReference type="Proteomes" id="UP000313359"/>
    </source>
</evidence>
<gene>
    <name evidence="2" type="ORF">L227DRAFT_593775</name>
</gene>
<dbReference type="PANTHER" id="PTHR48079:SF6">
    <property type="entry name" value="NAD(P)-BINDING DOMAIN-CONTAINING PROTEIN-RELATED"/>
    <property type="match status" value="1"/>
</dbReference>
<name>A0A5C2S7H1_9APHY</name>
<keyword evidence="3" id="KW-1185">Reference proteome</keyword>
<proteinExistence type="predicted"/>
<sequence length="341" mass="37572">MSSEQRTSIFLTGATGYIGGSVLARLLKHPRASTLDIYALVRSPEKAGILNSSSELDKVHDLAEKAQVIFNCADADNEEMIKAILNGMKKRHKKTGEVPVLIHTSGTGVLTDNARGEYASETVYSDLNVEQIKSIPATAIHRNVDLRVIDADNNHFARCYIVIPSTIYGIATHALVEAGVSNPHSDQIPALIKAALARKRAGVVGQGKALWRDVHIDDIAELYMIVFDSHTEKPDKTGHGWEGFYFGENGEHSWYQISKAIGEALVELGIAKDAEPTTFIIEELVQYFGDEAKGWYSGTNSRCRSDRGRSIGWKPKYTTEDMLKSIKPEVEALMKQQGEKA</sequence>